<gene>
    <name evidence="2" type="ORF">SAMN05216234_14114</name>
</gene>
<organism evidence="2 3">
    <name type="scientific">Hydrogenimonas thermophila</name>
    <dbReference type="NCBI Taxonomy" id="223786"/>
    <lineage>
        <taxon>Bacteria</taxon>
        <taxon>Pseudomonadati</taxon>
        <taxon>Campylobacterota</taxon>
        <taxon>Epsilonproteobacteria</taxon>
        <taxon>Campylobacterales</taxon>
        <taxon>Hydrogenimonadaceae</taxon>
        <taxon>Hydrogenimonas</taxon>
    </lineage>
</organism>
<evidence type="ECO:0000313" key="3">
    <source>
        <dbReference type="Proteomes" id="UP000199227"/>
    </source>
</evidence>
<name>A0A1I5T8K6_9BACT</name>
<dbReference type="Pfam" id="PF02579">
    <property type="entry name" value="Nitro_FeMo-Co"/>
    <property type="match status" value="1"/>
</dbReference>
<reference evidence="2 3" key="1">
    <citation type="submission" date="2016-10" db="EMBL/GenBank/DDBJ databases">
        <authorList>
            <person name="de Groot N.N."/>
        </authorList>
    </citation>
    <scope>NUCLEOTIDE SEQUENCE [LARGE SCALE GENOMIC DNA]</scope>
    <source>
        <strain evidence="2 3">EP1-55-1</strain>
    </source>
</reference>
<dbReference type="STRING" id="223786.SAMN05216234_14114"/>
<dbReference type="Proteomes" id="UP000199227">
    <property type="component" value="Unassembled WGS sequence"/>
</dbReference>
<accession>A0A1I5T8K6</accession>
<protein>
    <submittedName>
        <fullName evidence="2">Predicted Fe-Mo cluster-binding protein, NifX family</fullName>
    </submittedName>
</protein>
<proteinExistence type="predicted"/>
<evidence type="ECO:0000259" key="1">
    <source>
        <dbReference type="Pfam" id="PF02579"/>
    </source>
</evidence>
<feature type="domain" description="Dinitrogenase iron-molybdenum cofactor biosynthesis" evidence="1">
    <location>
        <begin position="19"/>
        <end position="105"/>
    </location>
</feature>
<dbReference type="PANTHER" id="PTHR33937:SF2">
    <property type="entry name" value="DINITROGENASE IRON-MOLYBDENUM COFACTOR BIOSYNTHESIS DOMAIN-CONTAINING PROTEIN"/>
    <property type="match status" value="1"/>
</dbReference>
<dbReference type="InterPro" id="IPR003731">
    <property type="entry name" value="Di-Nase_FeMo-co_biosynth"/>
</dbReference>
<dbReference type="AlphaFoldDB" id="A0A1I5T8K6"/>
<sequence>MRVVYPTDENMGYLSRRGAHFGKAKFYTIIILEDGKIVDVDVIENPGHSSGACANAVSNIMALNPDALVVSGIGGSPAAKFAEAGLDVYYDPESPTVEKSIEKLLKNELKNISGQGTCSAH</sequence>
<dbReference type="RefSeq" id="WP_092913697.1">
    <property type="nucleotide sequence ID" value="NZ_CP136592.1"/>
</dbReference>
<dbReference type="InterPro" id="IPR051840">
    <property type="entry name" value="NifX/NifY_domain"/>
</dbReference>
<dbReference type="InterPro" id="IPR036105">
    <property type="entry name" value="DiNase_FeMo-co_biosyn_sf"/>
</dbReference>
<dbReference type="PANTHER" id="PTHR33937">
    <property type="entry name" value="IRON-MOLYBDENUM PROTEIN-RELATED-RELATED"/>
    <property type="match status" value="1"/>
</dbReference>
<dbReference type="EMBL" id="FOXB01000041">
    <property type="protein sequence ID" value="SFP79372.1"/>
    <property type="molecule type" value="Genomic_DNA"/>
</dbReference>
<dbReference type="SUPFAM" id="SSF53146">
    <property type="entry name" value="Nitrogenase accessory factor-like"/>
    <property type="match status" value="1"/>
</dbReference>
<evidence type="ECO:0000313" key="2">
    <source>
        <dbReference type="EMBL" id="SFP79372.1"/>
    </source>
</evidence>
<keyword evidence="3" id="KW-1185">Reference proteome</keyword>
<dbReference type="OrthoDB" id="280278at2"/>
<dbReference type="Gene3D" id="3.30.420.130">
    <property type="entry name" value="Dinitrogenase iron-molybdenum cofactor biosynthesis domain"/>
    <property type="match status" value="1"/>
</dbReference>